<organism evidence="1 2">
    <name type="scientific">Mycena metata</name>
    <dbReference type="NCBI Taxonomy" id="1033252"/>
    <lineage>
        <taxon>Eukaryota</taxon>
        <taxon>Fungi</taxon>
        <taxon>Dikarya</taxon>
        <taxon>Basidiomycota</taxon>
        <taxon>Agaricomycotina</taxon>
        <taxon>Agaricomycetes</taxon>
        <taxon>Agaricomycetidae</taxon>
        <taxon>Agaricales</taxon>
        <taxon>Marasmiineae</taxon>
        <taxon>Mycenaceae</taxon>
        <taxon>Mycena</taxon>
    </lineage>
</organism>
<dbReference type="Proteomes" id="UP001215598">
    <property type="component" value="Unassembled WGS sequence"/>
</dbReference>
<proteinExistence type="predicted"/>
<feature type="non-terminal residue" evidence="1">
    <location>
        <position position="166"/>
    </location>
</feature>
<sequence>MSSSTVPTLIRPLLGTLTPASIAGGCGIAVWALMEAETPTSDSCDNGENVDLHRGSSEDVVVRTAVVDILDRDSITLISTLRWLHYEQVYWKQSEEDRPSLHNSEVLGGHYLDNPAVWPNRRTDHVAAQSITTAHRMRRQSSPLAMEQDAASKCMLLLLASLPWVL</sequence>
<dbReference type="AlphaFoldDB" id="A0AAD7MHP9"/>
<name>A0AAD7MHP9_9AGAR</name>
<dbReference type="EMBL" id="JARKIB010000270">
    <property type="protein sequence ID" value="KAJ7717944.1"/>
    <property type="molecule type" value="Genomic_DNA"/>
</dbReference>
<protein>
    <submittedName>
        <fullName evidence="1">Uncharacterized protein</fullName>
    </submittedName>
</protein>
<gene>
    <name evidence="1" type="ORF">B0H16DRAFT_1897749</name>
</gene>
<accession>A0AAD7MHP9</accession>
<comment type="caution">
    <text evidence="1">The sequence shown here is derived from an EMBL/GenBank/DDBJ whole genome shotgun (WGS) entry which is preliminary data.</text>
</comment>
<evidence type="ECO:0000313" key="2">
    <source>
        <dbReference type="Proteomes" id="UP001215598"/>
    </source>
</evidence>
<evidence type="ECO:0000313" key="1">
    <source>
        <dbReference type="EMBL" id="KAJ7717944.1"/>
    </source>
</evidence>
<keyword evidence="2" id="KW-1185">Reference proteome</keyword>
<reference evidence="1" key="1">
    <citation type="submission" date="2023-03" db="EMBL/GenBank/DDBJ databases">
        <title>Massive genome expansion in bonnet fungi (Mycena s.s.) driven by repeated elements and novel gene families across ecological guilds.</title>
        <authorList>
            <consortium name="Lawrence Berkeley National Laboratory"/>
            <person name="Harder C.B."/>
            <person name="Miyauchi S."/>
            <person name="Viragh M."/>
            <person name="Kuo A."/>
            <person name="Thoen E."/>
            <person name="Andreopoulos B."/>
            <person name="Lu D."/>
            <person name="Skrede I."/>
            <person name="Drula E."/>
            <person name="Henrissat B."/>
            <person name="Morin E."/>
            <person name="Kohler A."/>
            <person name="Barry K."/>
            <person name="LaButti K."/>
            <person name="Morin E."/>
            <person name="Salamov A."/>
            <person name="Lipzen A."/>
            <person name="Mereny Z."/>
            <person name="Hegedus B."/>
            <person name="Baldrian P."/>
            <person name="Stursova M."/>
            <person name="Weitz H."/>
            <person name="Taylor A."/>
            <person name="Grigoriev I.V."/>
            <person name="Nagy L.G."/>
            <person name="Martin F."/>
            <person name="Kauserud H."/>
        </authorList>
    </citation>
    <scope>NUCLEOTIDE SEQUENCE</scope>
    <source>
        <strain evidence="1">CBHHK182m</strain>
    </source>
</reference>